<dbReference type="EMBL" id="GBRH01190775">
    <property type="protein sequence ID" value="JAE07121.1"/>
    <property type="molecule type" value="Transcribed_RNA"/>
</dbReference>
<organism evidence="1">
    <name type="scientific">Arundo donax</name>
    <name type="common">Giant reed</name>
    <name type="synonym">Donax arundinaceus</name>
    <dbReference type="NCBI Taxonomy" id="35708"/>
    <lineage>
        <taxon>Eukaryota</taxon>
        <taxon>Viridiplantae</taxon>
        <taxon>Streptophyta</taxon>
        <taxon>Embryophyta</taxon>
        <taxon>Tracheophyta</taxon>
        <taxon>Spermatophyta</taxon>
        <taxon>Magnoliopsida</taxon>
        <taxon>Liliopsida</taxon>
        <taxon>Poales</taxon>
        <taxon>Poaceae</taxon>
        <taxon>PACMAD clade</taxon>
        <taxon>Arundinoideae</taxon>
        <taxon>Arundineae</taxon>
        <taxon>Arundo</taxon>
    </lineage>
</organism>
<name>A0A0A9FAI8_ARUDO</name>
<dbReference type="AlphaFoldDB" id="A0A0A9FAI8"/>
<reference evidence="1" key="1">
    <citation type="submission" date="2014-09" db="EMBL/GenBank/DDBJ databases">
        <authorList>
            <person name="Magalhaes I.L.F."/>
            <person name="Oliveira U."/>
            <person name="Santos F.R."/>
            <person name="Vidigal T.H.D.A."/>
            <person name="Brescovit A.D."/>
            <person name="Santos A.J."/>
        </authorList>
    </citation>
    <scope>NUCLEOTIDE SEQUENCE</scope>
    <source>
        <tissue evidence="1">Shoot tissue taken approximately 20 cm above the soil surface</tissue>
    </source>
</reference>
<accession>A0A0A9FAI8</accession>
<sequence length="34" mass="3710">MRVSFTPCTSTAVLSTFCFTGCSQEYGCSYVLGY</sequence>
<proteinExistence type="predicted"/>
<evidence type="ECO:0000313" key="1">
    <source>
        <dbReference type="EMBL" id="JAE07121.1"/>
    </source>
</evidence>
<reference evidence="1" key="2">
    <citation type="journal article" date="2015" name="Data Brief">
        <title>Shoot transcriptome of the giant reed, Arundo donax.</title>
        <authorList>
            <person name="Barrero R.A."/>
            <person name="Guerrero F.D."/>
            <person name="Moolhuijzen P."/>
            <person name="Goolsby J.A."/>
            <person name="Tidwell J."/>
            <person name="Bellgard S.E."/>
            <person name="Bellgard M.I."/>
        </authorList>
    </citation>
    <scope>NUCLEOTIDE SEQUENCE</scope>
    <source>
        <tissue evidence="1">Shoot tissue taken approximately 20 cm above the soil surface</tissue>
    </source>
</reference>
<protein>
    <submittedName>
        <fullName evidence="1">Uncharacterized protein</fullName>
    </submittedName>
</protein>